<evidence type="ECO:0000313" key="2">
    <source>
        <dbReference type="EMBL" id="NEX76969.1"/>
    </source>
</evidence>
<proteinExistence type="predicted"/>
<dbReference type="Proteomes" id="UP000480681">
    <property type="component" value="Unassembled WGS sequence"/>
</dbReference>
<accession>A0AAW9YGU2</accession>
<organism evidence="2 3">
    <name type="scientific">Aeromonas rivipollensis</name>
    <dbReference type="NCBI Taxonomy" id="948519"/>
    <lineage>
        <taxon>Bacteria</taxon>
        <taxon>Pseudomonadati</taxon>
        <taxon>Pseudomonadota</taxon>
        <taxon>Gammaproteobacteria</taxon>
        <taxon>Aeromonadales</taxon>
        <taxon>Aeromonadaceae</taxon>
        <taxon>Aeromonas</taxon>
    </lineage>
</organism>
<dbReference type="Gene3D" id="3.90.550.10">
    <property type="entry name" value="Spore Coat Polysaccharide Biosynthesis Protein SpsA, Chain A"/>
    <property type="match status" value="1"/>
</dbReference>
<dbReference type="SUPFAM" id="SSF53448">
    <property type="entry name" value="Nucleotide-diphospho-sugar transferases"/>
    <property type="match status" value="1"/>
</dbReference>
<feature type="domain" description="Glycosyltransferase 2-like" evidence="1">
    <location>
        <begin position="8"/>
        <end position="155"/>
    </location>
</feature>
<dbReference type="CDD" id="cd06433">
    <property type="entry name" value="GT_2_WfgS_like"/>
    <property type="match status" value="1"/>
</dbReference>
<reference evidence="2 3" key="1">
    <citation type="submission" date="2020-02" db="EMBL/GenBank/DDBJ databases">
        <title>Genome sequencing of Aeromonas rivipollensis.</title>
        <authorList>
            <person name="Fono-Tamo Ubani E.K."/>
            <person name="Lekota K.E."/>
        </authorList>
    </citation>
    <scope>NUCLEOTIDE SEQUENCE [LARGE SCALE GENOMIC DNA]</scope>
    <source>
        <strain evidence="2 3">G87</strain>
    </source>
</reference>
<name>A0AAW9YGU2_9GAMM</name>
<evidence type="ECO:0000259" key="1">
    <source>
        <dbReference type="Pfam" id="PF00535"/>
    </source>
</evidence>
<sequence>MNKTPLLSIITVVFNGVEYIEETIESVISQKEFSRNIEYIIIDGGSTDGTLNVIEKYRDKIDVFISEPDKGIYDAMNKGLMHARGRFVGFINSDDFYMQNALDKVILLINKVSDNISVIYGNMYMIDANSKEILQHRKPVLWKLNIDMNLSHPATFIRRTTHMNYKYSLKYKISSDYDCLLRMKKSGIEFIKLNETISSMRDAGVSATQNAVALKESREIKKYYNGYIVNSLASIYLKLVEIKKLIQ</sequence>
<dbReference type="GO" id="GO:0016758">
    <property type="term" value="F:hexosyltransferase activity"/>
    <property type="evidence" value="ECO:0007669"/>
    <property type="project" value="UniProtKB-ARBA"/>
</dbReference>
<dbReference type="PANTHER" id="PTHR22916:SF3">
    <property type="entry name" value="UDP-GLCNAC:BETAGAL BETA-1,3-N-ACETYLGLUCOSAMINYLTRANSFERASE-LIKE PROTEIN 1"/>
    <property type="match status" value="1"/>
</dbReference>
<comment type="caution">
    <text evidence="2">The sequence shown here is derived from an EMBL/GenBank/DDBJ whole genome shotgun (WGS) entry which is preliminary data.</text>
</comment>
<dbReference type="EMBL" id="JAAIKZ010000043">
    <property type="protein sequence ID" value="NEX76969.1"/>
    <property type="molecule type" value="Genomic_DNA"/>
</dbReference>
<protein>
    <submittedName>
        <fullName evidence="2">Glycosyltransferase</fullName>
    </submittedName>
</protein>
<dbReference type="InterPro" id="IPR029044">
    <property type="entry name" value="Nucleotide-diphossugar_trans"/>
</dbReference>
<dbReference type="InterPro" id="IPR001173">
    <property type="entry name" value="Glyco_trans_2-like"/>
</dbReference>
<evidence type="ECO:0000313" key="3">
    <source>
        <dbReference type="Proteomes" id="UP000480681"/>
    </source>
</evidence>
<dbReference type="KEGG" id="arv:C7N77_11015"/>
<dbReference type="Pfam" id="PF00535">
    <property type="entry name" value="Glycos_transf_2"/>
    <property type="match status" value="1"/>
</dbReference>
<dbReference type="PANTHER" id="PTHR22916">
    <property type="entry name" value="GLYCOSYLTRANSFERASE"/>
    <property type="match status" value="1"/>
</dbReference>
<gene>
    <name evidence="2" type="ORF">G4911_19890</name>
</gene>
<dbReference type="AlphaFoldDB" id="A0AAW9YGU2"/>